<keyword evidence="2" id="KW-0805">Transcription regulation</keyword>
<dbReference type="InterPro" id="IPR039622">
    <property type="entry name" value="MBD10/11"/>
</dbReference>
<evidence type="ECO:0000256" key="6">
    <source>
        <dbReference type="SAM" id="MobiDB-lite"/>
    </source>
</evidence>
<evidence type="ECO:0000256" key="5">
    <source>
        <dbReference type="ARBA" id="ARBA00023242"/>
    </source>
</evidence>
<keyword evidence="4" id="KW-0804">Transcription</keyword>
<feature type="domain" description="MBD" evidence="7">
    <location>
        <begin position="20"/>
        <end position="114"/>
    </location>
</feature>
<evidence type="ECO:0000259" key="7">
    <source>
        <dbReference type="PROSITE" id="PS50982"/>
    </source>
</evidence>
<keyword evidence="3" id="KW-0238">DNA-binding</keyword>
<dbReference type="PROSITE" id="PS50982">
    <property type="entry name" value="MBD"/>
    <property type="match status" value="1"/>
</dbReference>
<accession>A0A8J5HVC3</accession>
<dbReference type="Gene3D" id="3.30.890.10">
    <property type="entry name" value="Methyl-cpg-binding Protein 2, Chain A"/>
    <property type="match status" value="1"/>
</dbReference>
<dbReference type="PANTHER" id="PTHR33729">
    <property type="entry name" value="METHYL-CPG BINDING DOMAIN CONTAINING PROTEIN, EXPRESSED"/>
    <property type="match status" value="1"/>
</dbReference>
<dbReference type="AlphaFoldDB" id="A0A8J5HVC3"/>
<keyword evidence="5" id="KW-0539">Nucleus</keyword>
<gene>
    <name evidence="8" type="ORF">ZIOFF_001386</name>
</gene>
<dbReference type="InterPro" id="IPR016177">
    <property type="entry name" value="DNA-bd_dom_sf"/>
</dbReference>
<feature type="compositionally biased region" description="Basic and acidic residues" evidence="6">
    <location>
        <begin position="305"/>
        <end position="340"/>
    </location>
</feature>
<name>A0A8J5HVC3_ZINOF</name>
<dbReference type="SUPFAM" id="SSF54171">
    <property type="entry name" value="DNA-binding domain"/>
    <property type="match status" value="1"/>
</dbReference>
<evidence type="ECO:0000313" key="9">
    <source>
        <dbReference type="Proteomes" id="UP000734854"/>
    </source>
</evidence>
<dbReference type="Proteomes" id="UP000734854">
    <property type="component" value="Unassembled WGS sequence"/>
</dbReference>
<dbReference type="Pfam" id="PF01429">
    <property type="entry name" value="MBD"/>
    <property type="match status" value="1"/>
</dbReference>
<feature type="compositionally biased region" description="Basic and acidic residues" evidence="6">
    <location>
        <begin position="182"/>
        <end position="195"/>
    </location>
</feature>
<dbReference type="GO" id="GO:0003677">
    <property type="term" value="F:DNA binding"/>
    <property type="evidence" value="ECO:0007669"/>
    <property type="project" value="UniProtKB-KW"/>
</dbReference>
<protein>
    <recommendedName>
        <fullName evidence="7">MBD domain-containing protein</fullName>
    </recommendedName>
</protein>
<feature type="compositionally biased region" description="Basic and acidic residues" evidence="6">
    <location>
        <begin position="265"/>
        <end position="295"/>
    </location>
</feature>
<dbReference type="InterPro" id="IPR001739">
    <property type="entry name" value="Methyl_CpG_DNA-bd"/>
</dbReference>
<evidence type="ECO:0000256" key="2">
    <source>
        <dbReference type="ARBA" id="ARBA00023015"/>
    </source>
</evidence>
<organism evidence="8 9">
    <name type="scientific">Zingiber officinale</name>
    <name type="common">Ginger</name>
    <name type="synonym">Amomum zingiber</name>
    <dbReference type="NCBI Taxonomy" id="94328"/>
    <lineage>
        <taxon>Eukaryota</taxon>
        <taxon>Viridiplantae</taxon>
        <taxon>Streptophyta</taxon>
        <taxon>Embryophyta</taxon>
        <taxon>Tracheophyta</taxon>
        <taxon>Spermatophyta</taxon>
        <taxon>Magnoliopsida</taxon>
        <taxon>Liliopsida</taxon>
        <taxon>Zingiberales</taxon>
        <taxon>Zingiberaceae</taxon>
        <taxon>Zingiber</taxon>
    </lineage>
</organism>
<feature type="region of interest" description="Disordered" evidence="6">
    <location>
        <begin position="96"/>
        <end position="362"/>
    </location>
</feature>
<feature type="compositionally biased region" description="Basic and acidic residues" evidence="6">
    <location>
        <begin position="204"/>
        <end position="235"/>
    </location>
</feature>
<evidence type="ECO:0000256" key="1">
    <source>
        <dbReference type="ARBA" id="ARBA00004123"/>
    </source>
</evidence>
<dbReference type="PANTHER" id="PTHR33729:SF6">
    <property type="entry name" value="METHYL-CPG-BINDING DOMAIN-CONTAINING PROTEIN 11"/>
    <property type="match status" value="1"/>
</dbReference>
<evidence type="ECO:0000256" key="3">
    <source>
        <dbReference type="ARBA" id="ARBA00023125"/>
    </source>
</evidence>
<feature type="compositionally biased region" description="Basic and acidic residues" evidence="6">
    <location>
        <begin position="107"/>
        <end position="174"/>
    </location>
</feature>
<comment type="caution">
    <text evidence="8">The sequence shown here is derived from an EMBL/GenBank/DDBJ whole genome shotgun (WGS) entry which is preliminary data.</text>
</comment>
<reference evidence="8 9" key="1">
    <citation type="submission" date="2020-08" db="EMBL/GenBank/DDBJ databases">
        <title>Plant Genome Project.</title>
        <authorList>
            <person name="Zhang R.-G."/>
        </authorList>
    </citation>
    <scope>NUCLEOTIDE SEQUENCE [LARGE SCALE GENOMIC DNA]</scope>
    <source>
        <tissue evidence="8">Rhizome</tissue>
    </source>
</reference>
<proteinExistence type="predicted"/>
<dbReference type="EMBL" id="JACMSC010000001">
    <property type="protein sequence ID" value="KAG6536332.1"/>
    <property type="molecule type" value="Genomic_DNA"/>
</dbReference>
<keyword evidence="9" id="KW-1185">Reference proteome</keyword>
<evidence type="ECO:0000313" key="8">
    <source>
        <dbReference type="EMBL" id="KAG6536332.1"/>
    </source>
</evidence>
<comment type="subcellular location">
    <subcellularLocation>
        <location evidence="1">Nucleus</location>
    </subcellularLocation>
</comment>
<evidence type="ECO:0000256" key="4">
    <source>
        <dbReference type="ARBA" id="ARBA00023163"/>
    </source>
</evidence>
<feature type="compositionally biased region" description="Basic and acidic residues" evidence="6">
    <location>
        <begin position="245"/>
        <end position="256"/>
    </location>
</feature>
<sequence>MAEQVEIKGVQVTPEKAAGEAEPNAVELTAPAGWTKKLIAILSLAKGAWHSIRVVYWCLSRFVLNEDGTPRRNEILFISPTGEEIKSRRQLQQYLKAHPSSPSSAEFDWRTGDTPRRSARIREKAKAVEVPEDEKPKKRERKASSKKETKEKATEGDEASPVKEDITTEAKEDVSMQEVADVETKVDDDANKAIEEGDAVGESLNEKKETKEKATEGDEASPVKEDITTEVKEDVSMQEVADVATKVDDDANKAIEEGVAVGESLNEKKDPVLESNRSDENKTESSSENKEEATPRAEPIVSLPADDKNSKHDSEEAFTGKEKHDGDISTDNSKHEDAVLKELPSASCGDAQHLPKASPVNC</sequence>
<dbReference type="GO" id="GO:0005634">
    <property type="term" value="C:nucleus"/>
    <property type="evidence" value="ECO:0007669"/>
    <property type="project" value="UniProtKB-SubCell"/>
</dbReference>